<evidence type="ECO:0000313" key="2">
    <source>
        <dbReference type="EMBL" id="OAM74593.1"/>
    </source>
</evidence>
<proteinExistence type="predicted"/>
<name>A0A178HP25_9HYPH</name>
<dbReference type="GO" id="GO:0006629">
    <property type="term" value="P:lipid metabolic process"/>
    <property type="evidence" value="ECO:0007669"/>
    <property type="project" value="InterPro"/>
</dbReference>
<dbReference type="SUPFAM" id="SSF51695">
    <property type="entry name" value="PLC-like phosphodiesterases"/>
    <property type="match status" value="1"/>
</dbReference>
<protein>
    <submittedName>
        <fullName evidence="2">Glycerophosphodiester phosphodiesterase</fullName>
    </submittedName>
</protein>
<sequence>MSDPLHIGRGGHRTWLKWHRGRRKASDPVFTAKRILEAMRLGASVEVDLVIHADHGCAVLHDKSLDRETTGSGLVRDASAETLRRLHLRGNDGTPLPDRVLLLDDLCDLLAKNPPHPDALLQLDFKEDLAALDPLTVENFAFAVSSLTNSLILSGGAFDAISLLANSAPGLMIGYDPCYGASLDRLKATGDHMSFIKGALDTAPAAGIIYLHHDIILAADQAGFDMIGAVHDGGRKVDAWTIGNANPTTIPKVTRLLELKVDQITTDDPEGLAAAFDQ</sequence>
<dbReference type="EMBL" id="LVVY01000119">
    <property type="protein sequence ID" value="OAM74593.1"/>
    <property type="molecule type" value="Genomic_DNA"/>
</dbReference>
<organism evidence="2 3">
    <name type="scientific">Devosia elaeis</name>
    <dbReference type="NCBI Taxonomy" id="1770058"/>
    <lineage>
        <taxon>Bacteria</taxon>
        <taxon>Pseudomonadati</taxon>
        <taxon>Pseudomonadota</taxon>
        <taxon>Alphaproteobacteria</taxon>
        <taxon>Hyphomicrobiales</taxon>
        <taxon>Devosiaceae</taxon>
        <taxon>Devosia</taxon>
    </lineage>
</organism>
<evidence type="ECO:0000259" key="1">
    <source>
        <dbReference type="Pfam" id="PF03009"/>
    </source>
</evidence>
<keyword evidence="3" id="KW-1185">Reference proteome</keyword>
<accession>A0A178HP25</accession>
<dbReference type="Proteomes" id="UP000078389">
    <property type="component" value="Unassembled WGS sequence"/>
</dbReference>
<dbReference type="InterPro" id="IPR030395">
    <property type="entry name" value="GP_PDE_dom"/>
</dbReference>
<dbReference type="GO" id="GO:0008081">
    <property type="term" value="F:phosphoric diester hydrolase activity"/>
    <property type="evidence" value="ECO:0007669"/>
    <property type="project" value="InterPro"/>
</dbReference>
<feature type="domain" description="GP-PDE" evidence="1">
    <location>
        <begin position="31"/>
        <end position="270"/>
    </location>
</feature>
<dbReference type="Gene3D" id="3.20.20.190">
    <property type="entry name" value="Phosphatidylinositol (PI) phosphodiesterase"/>
    <property type="match status" value="1"/>
</dbReference>
<dbReference type="RefSeq" id="WP_067458951.1">
    <property type="nucleotide sequence ID" value="NZ_LVVY01000119.1"/>
</dbReference>
<gene>
    <name evidence="2" type="ORF">A3840_15775</name>
</gene>
<dbReference type="PANTHER" id="PTHR43805">
    <property type="entry name" value="GLYCEROPHOSPHORYL DIESTER PHOSPHODIESTERASE"/>
    <property type="match status" value="1"/>
</dbReference>
<dbReference type="InterPro" id="IPR017946">
    <property type="entry name" value="PLC-like_Pdiesterase_TIM-brl"/>
</dbReference>
<reference evidence="2 3" key="1">
    <citation type="submission" date="2016-03" db="EMBL/GenBank/DDBJ databases">
        <title>Genome sequencing of Devosia sp. S37.</title>
        <authorList>
            <person name="Mohd Nor M."/>
        </authorList>
    </citation>
    <scope>NUCLEOTIDE SEQUENCE [LARGE SCALE GENOMIC DNA]</scope>
    <source>
        <strain evidence="2 3">S37</strain>
    </source>
</reference>
<dbReference type="AlphaFoldDB" id="A0A178HP25"/>
<dbReference type="STRING" id="1770058.A3840_15775"/>
<dbReference type="Pfam" id="PF03009">
    <property type="entry name" value="GDPD"/>
    <property type="match status" value="1"/>
</dbReference>
<comment type="caution">
    <text evidence="2">The sequence shown here is derived from an EMBL/GenBank/DDBJ whole genome shotgun (WGS) entry which is preliminary data.</text>
</comment>
<evidence type="ECO:0000313" key="3">
    <source>
        <dbReference type="Proteomes" id="UP000078389"/>
    </source>
</evidence>
<dbReference type="PANTHER" id="PTHR43805:SF1">
    <property type="entry name" value="GP-PDE DOMAIN-CONTAINING PROTEIN"/>
    <property type="match status" value="1"/>
</dbReference>
<dbReference type="OrthoDB" id="8418918at2"/>